<dbReference type="GO" id="GO:0016209">
    <property type="term" value="F:antioxidant activity"/>
    <property type="evidence" value="ECO:0007669"/>
    <property type="project" value="InterPro"/>
</dbReference>
<dbReference type="Gene3D" id="3.40.30.10">
    <property type="entry name" value="Glutaredoxin"/>
    <property type="match status" value="1"/>
</dbReference>
<keyword evidence="1" id="KW-0676">Redox-active center</keyword>
<keyword evidence="4" id="KW-1185">Reference proteome</keyword>
<dbReference type="Pfam" id="PF00578">
    <property type="entry name" value="AhpC-TSA"/>
    <property type="match status" value="1"/>
</dbReference>
<organism evidence="3 4">
    <name type="scientific">Halorhabdus utahensis (strain DSM 12940 / JCM 11049 / AX-2)</name>
    <dbReference type="NCBI Taxonomy" id="519442"/>
    <lineage>
        <taxon>Archaea</taxon>
        <taxon>Methanobacteriati</taxon>
        <taxon>Methanobacteriota</taxon>
        <taxon>Stenosarchaea group</taxon>
        <taxon>Halobacteria</taxon>
        <taxon>Halobacteriales</taxon>
        <taxon>Haloarculaceae</taxon>
        <taxon>Halorhabdus</taxon>
    </lineage>
</organism>
<dbReference type="InterPro" id="IPR000866">
    <property type="entry name" value="AhpC/TSA"/>
</dbReference>
<dbReference type="InterPro" id="IPR013766">
    <property type="entry name" value="Thioredoxin_domain"/>
</dbReference>
<dbReference type="Proteomes" id="UP000002071">
    <property type="component" value="Chromosome"/>
</dbReference>
<dbReference type="InterPro" id="IPR050455">
    <property type="entry name" value="Tpx_Peroxidase_subfamily"/>
</dbReference>
<dbReference type="PROSITE" id="PS51352">
    <property type="entry name" value="THIOREDOXIN_2"/>
    <property type="match status" value="1"/>
</dbReference>
<feature type="domain" description="Thioredoxin" evidence="2">
    <location>
        <begin position="2"/>
        <end position="157"/>
    </location>
</feature>
<evidence type="ECO:0000259" key="2">
    <source>
        <dbReference type="PROSITE" id="PS51352"/>
    </source>
</evidence>
<evidence type="ECO:0000256" key="1">
    <source>
        <dbReference type="ARBA" id="ARBA00023284"/>
    </source>
</evidence>
<dbReference type="HOGENOM" id="CLU_042529_14_2_2"/>
<reference evidence="3 4" key="1">
    <citation type="journal article" date="2009" name="Stand. Genomic Sci.">
        <title>Complete genome sequence of Halorhabdus utahensis type strain (AX-2).</title>
        <authorList>
            <person name="Anderson I."/>
            <person name="Tindall B.J."/>
            <person name="Pomrenke H."/>
            <person name="Goker M."/>
            <person name="Lapidus A."/>
            <person name="Nolan M."/>
            <person name="Copeland A."/>
            <person name="Glavina Del Rio T."/>
            <person name="Chen F."/>
            <person name="Tice H."/>
            <person name="Cheng J.F."/>
            <person name="Lucas S."/>
            <person name="Chertkov O."/>
            <person name="Bruce D."/>
            <person name="Brettin T."/>
            <person name="Detter J.C."/>
            <person name="Han C."/>
            <person name="Goodwin L."/>
            <person name="Land M."/>
            <person name="Hauser L."/>
            <person name="Chang Y.J."/>
            <person name="Jeffries C.D."/>
            <person name="Pitluck S."/>
            <person name="Pati A."/>
            <person name="Mavromatis K."/>
            <person name="Ivanova N."/>
            <person name="Ovchinnikova G."/>
            <person name="Chen A."/>
            <person name="Palaniappan K."/>
            <person name="Chain P."/>
            <person name="Rohde M."/>
            <person name="Bristow J."/>
            <person name="Eisen J.A."/>
            <person name="Markowitz V."/>
            <person name="Hugenholtz P."/>
            <person name="Kyrpides N.C."/>
            <person name="Klenk H.P."/>
        </authorList>
    </citation>
    <scope>NUCLEOTIDE SEQUENCE [LARGE SCALE GENOMIC DNA]</scope>
    <source>
        <strain evidence="4">DSM 12940 / JCM 11049 / AX-2</strain>
    </source>
</reference>
<dbReference type="EMBL" id="CP001687">
    <property type="protein sequence ID" value="ACV12598.1"/>
    <property type="molecule type" value="Genomic_DNA"/>
</dbReference>
<protein>
    <submittedName>
        <fullName evidence="3">Alkyl hydroperoxide reductase/ Thiol specific antioxidant/ Mal allergen</fullName>
    </submittedName>
</protein>
<dbReference type="OrthoDB" id="165617at2157"/>
<dbReference type="GO" id="GO:0016491">
    <property type="term" value="F:oxidoreductase activity"/>
    <property type="evidence" value="ECO:0007669"/>
    <property type="project" value="InterPro"/>
</dbReference>
<dbReference type="PANTHER" id="PTHR43110:SF1">
    <property type="entry name" value="THIOL PEROXIDASE"/>
    <property type="match status" value="1"/>
</dbReference>
<dbReference type="PANTHER" id="PTHR43110">
    <property type="entry name" value="THIOL PEROXIDASE"/>
    <property type="match status" value="1"/>
</dbReference>
<dbReference type="eggNOG" id="arCOG00316">
    <property type="taxonomic scope" value="Archaea"/>
</dbReference>
<proteinExistence type="predicted"/>
<accession>C7NMF9</accession>
<dbReference type="GeneID" id="8384733"/>
<dbReference type="RefSeq" id="WP_015790164.1">
    <property type="nucleotide sequence ID" value="NC_013158.1"/>
</dbReference>
<dbReference type="SUPFAM" id="SSF52833">
    <property type="entry name" value="Thioredoxin-like"/>
    <property type="match status" value="1"/>
</dbReference>
<sequence>MIEDGSTAPDFSLPGIVNGQPEYYNLMDPLRDGRAALLLWYPVDFVLTITPDLVAAGEWLDRDDLVVWAISSDSLFAHEEYAETRDIEIPLLSDLHATIADAYDIVHEDFRGHAGVPKRAAFVVDPDWTIQYAWNSDDPLTEPTESPLVGAADSLSAVLEAPIELPAVPE</sequence>
<dbReference type="InterPro" id="IPR036249">
    <property type="entry name" value="Thioredoxin-like_sf"/>
</dbReference>
<name>C7NMF9_HALUD</name>
<evidence type="ECO:0000313" key="3">
    <source>
        <dbReference type="EMBL" id="ACV12598.1"/>
    </source>
</evidence>
<dbReference type="STRING" id="519442.Huta_2432"/>
<evidence type="ECO:0000313" key="4">
    <source>
        <dbReference type="Proteomes" id="UP000002071"/>
    </source>
</evidence>
<gene>
    <name evidence="3" type="ordered locus">Huta_2432</name>
</gene>
<dbReference type="KEGG" id="hut:Huta_2432"/>
<dbReference type="AlphaFoldDB" id="C7NMF9"/>